<accession>A0A1Q3AIZ6</accession>
<dbReference type="GO" id="GO:0003677">
    <property type="term" value="F:DNA binding"/>
    <property type="evidence" value="ECO:0007669"/>
    <property type="project" value="UniProtKB-KW"/>
</dbReference>
<dbReference type="Proteomes" id="UP000187013">
    <property type="component" value="Unassembled WGS sequence"/>
</dbReference>
<proteinExistence type="inferred from homology"/>
<sequence length="420" mass="48492">MSSHQIQRCIRDILGIHQEEELDWCQGHFKKLLSATSTLHTASLNKVMLKQDEETARLHLCAFIACERLAEKHMPELSYYMDRVPLEPRKGRKLMELIKQNVFQSSPVKNFQWTPSPKKRNNTSPLKNGDRFTAQDPQILRKQLFDTPTKGGSPVGDPVKNTQVMNSPSSNASPSKARRKLAFEDEDEIENPVPANNQSLDTLAQLSMVANERLNNEEEELRKKPRGSNKRSPQQHEQQPAPKKRRETGRSRSDMCLLQKRYYKVTPAEIINLCNQFEIPKDVAYSILDQFMSYASYLVCPWKLACGLVLNATFVVFTERRRKDPRVDHLILEKMCGITKASQLEDITECINLVKELIEGEKWYRDLQIKHNYYNGACFDEAISTKLGSMLQPNNILVSNEQFASWRRKIEQDLSLKDMH</sequence>
<dbReference type="EMBL" id="BDGX01000051">
    <property type="protein sequence ID" value="GAV55635.1"/>
    <property type="molecule type" value="Genomic_DNA"/>
</dbReference>
<dbReference type="InterPro" id="IPR016811">
    <property type="entry name" value="ORC6_fun"/>
</dbReference>
<evidence type="ECO:0000313" key="9">
    <source>
        <dbReference type="Proteomes" id="UP000187013"/>
    </source>
</evidence>
<comment type="similarity">
    <text evidence="2">Belongs to the ORC6 family.</text>
</comment>
<evidence type="ECO:0000256" key="3">
    <source>
        <dbReference type="ARBA" id="ARBA00022705"/>
    </source>
</evidence>
<gene>
    <name evidence="8" type="ORF">ZYGR_0AY00270</name>
</gene>
<dbReference type="GO" id="GO:0005664">
    <property type="term" value="C:nuclear origin of replication recognition complex"/>
    <property type="evidence" value="ECO:0007669"/>
    <property type="project" value="InterPro"/>
</dbReference>
<dbReference type="AlphaFoldDB" id="A0A1Q3AIZ6"/>
<feature type="compositionally biased region" description="Low complexity" evidence="6">
    <location>
        <begin position="166"/>
        <end position="175"/>
    </location>
</feature>
<keyword evidence="4" id="KW-0238">DNA-binding</keyword>
<feature type="region of interest" description="Disordered" evidence="6">
    <location>
        <begin position="108"/>
        <end position="181"/>
    </location>
</feature>
<protein>
    <recommendedName>
        <fullName evidence="7">ORC6 first cyclin-like domain-containing protein</fullName>
    </recommendedName>
</protein>
<evidence type="ECO:0000313" key="8">
    <source>
        <dbReference type="EMBL" id="GAV55635.1"/>
    </source>
</evidence>
<comment type="subcellular location">
    <subcellularLocation>
        <location evidence="1">Nucleus</location>
    </subcellularLocation>
</comment>
<keyword evidence="3" id="KW-0235">DNA replication</keyword>
<reference evidence="8 9" key="1">
    <citation type="submission" date="2016-08" db="EMBL/GenBank/DDBJ databases">
        <title>Draft genome sequence of allopolyploid Zygosaccharomyces rouxii.</title>
        <authorList>
            <person name="Watanabe J."/>
            <person name="Uehara K."/>
            <person name="Mogi Y."/>
            <person name="Tsukioka Y."/>
        </authorList>
    </citation>
    <scope>NUCLEOTIDE SEQUENCE [LARGE SCALE GENOMIC DNA]</scope>
    <source>
        <strain evidence="8 9">NBRC 110957</strain>
    </source>
</reference>
<keyword evidence="5" id="KW-0539">Nucleus</keyword>
<comment type="caution">
    <text evidence="8">The sequence shown here is derived from an EMBL/GenBank/DDBJ whole genome shotgun (WGS) entry which is preliminary data.</text>
</comment>
<feature type="region of interest" description="Disordered" evidence="6">
    <location>
        <begin position="214"/>
        <end position="251"/>
    </location>
</feature>
<dbReference type="PIRSF" id="PIRSF022941">
    <property type="entry name" value="ORC6_fun"/>
    <property type="match status" value="1"/>
</dbReference>
<evidence type="ECO:0000256" key="5">
    <source>
        <dbReference type="ARBA" id="ARBA00023242"/>
    </source>
</evidence>
<evidence type="ECO:0000256" key="1">
    <source>
        <dbReference type="ARBA" id="ARBA00004123"/>
    </source>
</evidence>
<dbReference type="InterPro" id="IPR008721">
    <property type="entry name" value="ORC6_cyclin_first"/>
</dbReference>
<evidence type="ECO:0000259" key="7">
    <source>
        <dbReference type="Pfam" id="PF05460"/>
    </source>
</evidence>
<dbReference type="Pfam" id="PF05460">
    <property type="entry name" value="ORC6"/>
    <property type="match status" value="1"/>
</dbReference>
<dbReference type="GO" id="GO:0006260">
    <property type="term" value="P:DNA replication"/>
    <property type="evidence" value="ECO:0007669"/>
    <property type="project" value="UniProtKB-KW"/>
</dbReference>
<organism evidence="8 9">
    <name type="scientific">Zygosaccharomyces rouxii</name>
    <dbReference type="NCBI Taxonomy" id="4956"/>
    <lineage>
        <taxon>Eukaryota</taxon>
        <taxon>Fungi</taxon>
        <taxon>Dikarya</taxon>
        <taxon>Ascomycota</taxon>
        <taxon>Saccharomycotina</taxon>
        <taxon>Saccharomycetes</taxon>
        <taxon>Saccharomycetales</taxon>
        <taxon>Saccharomycetaceae</taxon>
        <taxon>Zygosaccharomyces</taxon>
    </lineage>
</organism>
<name>A0A1Q3AIZ6_ZYGRO</name>
<evidence type="ECO:0000256" key="2">
    <source>
        <dbReference type="ARBA" id="ARBA00010840"/>
    </source>
</evidence>
<feature type="domain" description="ORC6 first cyclin-like" evidence="7">
    <location>
        <begin position="23"/>
        <end position="105"/>
    </location>
</feature>
<evidence type="ECO:0000256" key="6">
    <source>
        <dbReference type="SAM" id="MobiDB-lite"/>
    </source>
</evidence>
<dbReference type="OrthoDB" id="5367324at2759"/>
<dbReference type="CDD" id="cd11583">
    <property type="entry name" value="Orc6_mid"/>
    <property type="match status" value="1"/>
</dbReference>
<evidence type="ECO:0000256" key="4">
    <source>
        <dbReference type="ARBA" id="ARBA00023125"/>
    </source>
</evidence>